<dbReference type="GO" id="GO:0046654">
    <property type="term" value="P:tetrahydrofolate biosynthetic process"/>
    <property type="evidence" value="ECO:0007669"/>
    <property type="project" value="UniProtKB-UniPathway"/>
</dbReference>
<reference evidence="14" key="1">
    <citation type="journal article" date="2020" name="mSystems">
        <title>Genome- and Community-Level Interaction Insights into Carbon Utilization and Element Cycling Functions of Hydrothermarchaeota in Hydrothermal Sediment.</title>
        <authorList>
            <person name="Zhou Z."/>
            <person name="Liu Y."/>
            <person name="Xu W."/>
            <person name="Pan J."/>
            <person name="Luo Z.H."/>
            <person name="Li M."/>
        </authorList>
    </citation>
    <scope>NUCLEOTIDE SEQUENCE [LARGE SCALE GENOMIC DNA]</scope>
    <source>
        <strain evidence="14">HyVt-458</strain>
    </source>
</reference>
<dbReference type="GO" id="GO:0046872">
    <property type="term" value="F:metal ion binding"/>
    <property type="evidence" value="ECO:0007669"/>
    <property type="project" value="UniProtKB-KW"/>
</dbReference>
<evidence type="ECO:0000256" key="4">
    <source>
        <dbReference type="ARBA" id="ARBA00009503"/>
    </source>
</evidence>
<dbReference type="Pfam" id="PF00809">
    <property type="entry name" value="Pterin_bind"/>
    <property type="match status" value="1"/>
</dbReference>
<evidence type="ECO:0000256" key="5">
    <source>
        <dbReference type="ARBA" id="ARBA00012458"/>
    </source>
</evidence>
<evidence type="ECO:0000313" key="14">
    <source>
        <dbReference type="EMBL" id="HEC05420.1"/>
    </source>
</evidence>
<dbReference type="EMBL" id="DRLF01000040">
    <property type="protein sequence ID" value="HEC05420.1"/>
    <property type="molecule type" value="Genomic_DNA"/>
</dbReference>
<evidence type="ECO:0000256" key="7">
    <source>
        <dbReference type="ARBA" id="ARBA00022679"/>
    </source>
</evidence>
<evidence type="ECO:0000256" key="3">
    <source>
        <dbReference type="ARBA" id="ARBA00004763"/>
    </source>
</evidence>
<protein>
    <recommendedName>
        <fullName evidence="6 12">Dihydropteroate synthase</fullName>
        <shortName evidence="12">DHPS</shortName>
        <ecNumber evidence="5 12">2.5.1.15</ecNumber>
    </recommendedName>
    <alternativeName>
        <fullName evidence="11 12">Dihydropteroate pyrophosphorylase</fullName>
    </alternativeName>
</protein>
<dbReference type="PROSITE" id="PS50972">
    <property type="entry name" value="PTERIN_BINDING"/>
    <property type="match status" value="1"/>
</dbReference>
<comment type="function">
    <text evidence="12">Catalyzes the condensation of para-aminobenzoate (pABA) with 6-hydroxymethyl-7,8-dihydropterin diphosphate (DHPt-PP) to form 7,8-dihydropteroate (H2Pte), the immediate precursor of folate derivatives.</text>
</comment>
<dbReference type="Proteomes" id="UP000886339">
    <property type="component" value="Unassembled WGS sequence"/>
</dbReference>
<gene>
    <name evidence="14" type="primary">folP</name>
    <name evidence="14" type="ORF">ENJ12_01080</name>
</gene>
<feature type="domain" description="Pterin-binding" evidence="13">
    <location>
        <begin position="15"/>
        <end position="267"/>
    </location>
</feature>
<dbReference type="SUPFAM" id="SSF51717">
    <property type="entry name" value="Dihydropteroate synthetase-like"/>
    <property type="match status" value="1"/>
</dbReference>
<dbReference type="InterPro" id="IPR011005">
    <property type="entry name" value="Dihydropteroate_synth-like_sf"/>
</dbReference>
<dbReference type="CDD" id="cd00739">
    <property type="entry name" value="DHPS"/>
    <property type="match status" value="1"/>
</dbReference>
<dbReference type="GO" id="GO:0004156">
    <property type="term" value="F:dihydropteroate synthase activity"/>
    <property type="evidence" value="ECO:0007669"/>
    <property type="project" value="UniProtKB-EC"/>
</dbReference>
<evidence type="ECO:0000256" key="11">
    <source>
        <dbReference type="ARBA" id="ARBA00030193"/>
    </source>
</evidence>
<sequence length="280" mass="29577">MKLNCNGKTLDLGSPRVMGILNVTPDSFSDGGRFLQRDAAVVQALQMEKDGAAIVDVGGESTRPGASPVSLQEELDRVIPVIEILGEKLEIPVSVDTSKPEVMREAIQAGAGLINDVNALRSEGALVQAAALGVPVCLMHMQGRPDTMQQAPRYDSVLDEVRAFLTERIGACVEQGIPHGDILVDPGFGFGKTLMHNLELLHGLGELEKLGCPLLVGLSRKSMLGTLTGREPEQRVAASVAAALLAVERGASIVRVHDVAETVDVLKVLEAVIDPASAGR</sequence>
<comment type="pathway">
    <text evidence="3 12">Cofactor biosynthesis; tetrahydrofolate biosynthesis; 7,8-dihydrofolate from 2-amino-4-hydroxy-6-hydroxymethyl-7,8-dihydropteridine diphosphate and 4-aminobenzoate: step 1/2.</text>
</comment>
<evidence type="ECO:0000256" key="1">
    <source>
        <dbReference type="ARBA" id="ARBA00000012"/>
    </source>
</evidence>
<proteinExistence type="inferred from homology"/>
<dbReference type="NCBIfam" id="TIGR01496">
    <property type="entry name" value="DHPS"/>
    <property type="match status" value="1"/>
</dbReference>
<dbReference type="PROSITE" id="PS00793">
    <property type="entry name" value="DHPS_2"/>
    <property type="match status" value="1"/>
</dbReference>
<name>A0A831WAP9_9GAMM</name>
<comment type="catalytic activity">
    <reaction evidence="1">
        <text>(7,8-dihydropterin-6-yl)methyl diphosphate + 4-aminobenzoate = 7,8-dihydropteroate + diphosphate</text>
        <dbReference type="Rhea" id="RHEA:19949"/>
        <dbReference type="ChEBI" id="CHEBI:17836"/>
        <dbReference type="ChEBI" id="CHEBI:17839"/>
        <dbReference type="ChEBI" id="CHEBI:33019"/>
        <dbReference type="ChEBI" id="CHEBI:72950"/>
        <dbReference type="EC" id="2.5.1.15"/>
    </reaction>
</comment>
<comment type="caution">
    <text evidence="14">The sequence shown here is derived from an EMBL/GenBank/DDBJ whole genome shotgun (WGS) entry which is preliminary data.</text>
</comment>
<dbReference type="PANTHER" id="PTHR20941">
    <property type="entry name" value="FOLATE SYNTHESIS PROTEINS"/>
    <property type="match status" value="1"/>
</dbReference>
<dbReference type="PANTHER" id="PTHR20941:SF1">
    <property type="entry name" value="FOLIC ACID SYNTHESIS PROTEIN FOL1"/>
    <property type="match status" value="1"/>
</dbReference>
<evidence type="ECO:0000259" key="13">
    <source>
        <dbReference type="PROSITE" id="PS50972"/>
    </source>
</evidence>
<dbReference type="GO" id="GO:0005829">
    <property type="term" value="C:cytosol"/>
    <property type="evidence" value="ECO:0007669"/>
    <property type="project" value="TreeGrafter"/>
</dbReference>
<evidence type="ECO:0000256" key="12">
    <source>
        <dbReference type="RuleBase" id="RU361205"/>
    </source>
</evidence>
<dbReference type="EC" id="2.5.1.15" evidence="5 12"/>
<evidence type="ECO:0000256" key="8">
    <source>
        <dbReference type="ARBA" id="ARBA00022723"/>
    </source>
</evidence>
<dbReference type="InterPro" id="IPR045031">
    <property type="entry name" value="DHP_synth-like"/>
</dbReference>
<evidence type="ECO:0000256" key="2">
    <source>
        <dbReference type="ARBA" id="ARBA00001946"/>
    </source>
</evidence>
<evidence type="ECO:0000256" key="9">
    <source>
        <dbReference type="ARBA" id="ARBA00022842"/>
    </source>
</evidence>
<keyword evidence="8 12" id="KW-0479">Metal-binding</keyword>
<dbReference type="InterPro" id="IPR006390">
    <property type="entry name" value="DHP_synth_dom"/>
</dbReference>
<comment type="cofactor">
    <cofactor evidence="2 12">
        <name>Mg(2+)</name>
        <dbReference type="ChEBI" id="CHEBI:18420"/>
    </cofactor>
</comment>
<keyword evidence="7 12" id="KW-0808">Transferase</keyword>
<dbReference type="PROSITE" id="PS00792">
    <property type="entry name" value="DHPS_1"/>
    <property type="match status" value="1"/>
</dbReference>
<dbReference type="GO" id="GO:0046656">
    <property type="term" value="P:folic acid biosynthetic process"/>
    <property type="evidence" value="ECO:0007669"/>
    <property type="project" value="UniProtKB-KW"/>
</dbReference>
<dbReference type="FunFam" id="3.20.20.20:FF:000006">
    <property type="entry name" value="Dihydropteroate synthase"/>
    <property type="match status" value="1"/>
</dbReference>
<dbReference type="Gene3D" id="3.20.20.20">
    <property type="entry name" value="Dihydropteroate synthase-like"/>
    <property type="match status" value="1"/>
</dbReference>
<keyword evidence="10 12" id="KW-0289">Folate biosynthesis</keyword>
<evidence type="ECO:0000256" key="10">
    <source>
        <dbReference type="ARBA" id="ARBA00022909"/>
    </source>
</evidence>
<evidence type="ECO:0000256" key="6">
    <source>
        <dbReference type="ARBA" id="ARBA00016919"/>
    </source>
</evidence>
<dbReference type="InterPro" id="IPR000489">
    <property type="entry name" value="Pterin-binding_dom"/>
</dbReference>
<dbReference type="UniPathway" id="UPA00077">
    <property type="reaction ID" value="UER00156"/>
</dbReference>
<organism evidence="14">
    <name type="scientific">Thiolapillus brandeum</name>
    <dbReference type="NCBI Taxonomy" id="1076588"/>
    <lineage>
        <taxon>Bacteria</taxon>
        <taxon>Pseudomonadati</taxon>
        <taxon>Pseudomonadota</taxon>
        <taxon>Gammaproteobacteria</taxon>
        <taxon>Chromatiales</taxon>
        <taxon>Sedimenticolaceae</taxon>
        <taxon>Thiolapillus</taxon>
    </lineage>
</organism>
<comment type="similarity">
    <text evidence="4 12">Belongs to the DHPS family.</text>
</comment>
<accession>A0A831WAP9</accession>
<keyword evidence="9 12" id="KW-0460">Magnesium</keyword>
<dbReference type="AlphaFoldDB" id="A0A831WAP9"/>